<dbReference type="Gene3D" id="3.40.720.10">
    <property type="entry name" value="Alkaline Phosphatase, subunit A"/>
    <property type="match status" value="1"/>
</dbReference>
<dbReference type="Pfam" id="PF00884">
    <property type="entry name" value="Sulfatase"/>
    <property type="match status" value="1"/>
</dbReference>
<dbReference type="EC" id="3.10.1.1" evidence="2"/>
<dbReference type="PANTHER" id="PTHR43751">
    <property type="entry name" value="SULFATASE"/>
    <property type="match status" value="1"/>
</dbReference>
<dbReference type="AlphaFoldDB" id="F0SM86"/>
<dbReference type="KEGG" id="pbs:Plabr_3444"/>
<reference evidence="3" key="1">
    <citation type="submission" date="2011-02" db="EMBL/GenBank/DDBJ databases">
        <title>The complete genome of Planctomyces brasiliensis DSM 5305.</title>
        <authorList>
            <person name="Lucas S."/>
            <person name="Copeland A."/>
            <person name="Lapidus A."/>
            <person name="Bruce D."/>
            <person name="Goodwin L."/>
            <person name="Pitluck S."/>
            <person name="Kyrpides N."/>
            <person name="Mavromatis K."/>
            <person name="Pagani I."/>
            <person name="Ivanova N."/>
            <person name="Ovchinnikova G."/>
            <person name="Lu M."/>
            <person name="Detter J.C."/>
            <person name="Han C."/>
            <person name="Land M."/>
            <person name="Hauser L."/>
            <person name="Markowitz V."/>
            <person name="Cheng J.-F."/>
            <person name="Hugenholtz P."/>
            <person name="Woyke T."/>
            <person name="Wu D."/>
            <person name="Tindall B."/>
            <person name="Pomrenke H.G."/>
            <person name="Brambilla E."/>
            <person name="Klenk H.-P."/>
            <person name="Eisen J.A."/>
        </authorList>
    </citation>
    <scope>NUCLEOTIDE SEQUENCE [LARGE SCALE GENOMIC DNA]</scope>
    <source>
        <strain evidence="3">ATCC 49424 / DSM 5305 / JCM 21570 / NBRC 103401 / IFAM 1448</strain>
    </source>
</reference>
<dbReference type="InterPro" id="IPR017850">
    <property type="entry name" value="Alkaline_phosphatase_core_sf"/>
</dbReference>
<dbReference type="eggNOG" id="COG3119">
    <property type="taxonomic scope" value="Bacteria"/>
</dbReference>
<dbReference type="PANTHER" id="PTHR43751:SF1">
    <property type="entry name" value="SULFATASE ATSG-RELATED"/>
    <property type="match status" value="1"/>
</dbReference>
<dbReference type="EMBL" id="CP002546">
    <property type="protein sequence ID" value="ADY61041.1"/>
    <property type="molecule type" value="Genomic_DNA"/>
</dbReference>
<accession>F0SM86</accession>
<dbReference type="SUPFAM" id="SSF53649">
    <property type="entry name" value="Alkaline phosphatase-like"/>
    <property type="match status" value="1"/>
</dbReference>
<proteinExistence type="predicted"/>
<dbReference type="STRING" id="756272.Plabr_3444"/>
<dbReference type="InterPro" id="IPR000917">
    <property type="entry name" value="Sulfatase_N"/>
</dbReference>
<keyword evidence="3" id="KW-1185">Reference proteome</keyword>
<evidence type="ECO:0000259" key="1">
    <source>
        <dbReference type="Pfam" id="PF00884"/>
    </source>
</evidence>
<name>F0SM86_RUBBR</name>
<evidence type="ECO:0000313" key="3">
    <source>
        <dbReference type="Proteomes" id="UP000006860"/>
    </source>
</evidence>
<sequence>MVHFQPVLHPLNAAQRKPDSMKSFPFSFPICLLLIGVSTAMSADRPNILLAISDDQSWPHTGIYGASELQTPSFDRVAKAGVLFQNAFAASPGCSPSRAALLTGQHTWQIQEAGTHASSFPADLKVYPEVLAENGYHVGYTGKGWGPGNWKITGRKQNPAGPSYSKRKMRSPGGISATDYAANFVDFLDAKEEAEPFCFWFGCHEPHRSYKDGIGKEMGKNPDNVDVPEFLPDAPIVRSDLADYFAEIEWFDQHLGRMLDELEKRGELENTLVIVTADNGMPFPRAKANCYELGIHVPLAISWAAEVPGHRSSEELVGFVDLTATILAAAEVQTQKIDMPLSGRSLLPLLKEESTKEKEERLAVYSARERHSSSRYMNWTYPQRAMRTDQYLLIRNFRPERWPAGAPQKFEKSGELGPMHGGYHDIDACPSLTFLINERDSEKFGHFLDLAVNHRPAVELFDIKQDPACLNNLADNPKHAETRDQLVADFEKYLRDTKDPRITDGGDVYDDYIRYSPIRSFPKPERE</sequence>
<feature type="domain" description="Sulfatase N-terminal" evidence="1">
    <location>
        <begin position="46"/>
        <end position="331"/>
    </location>
</feature>
<evidence type="ECO:0000313" key="2">
    <source>
        <dbReference type="EMBL" id="ADY61041.1"/>
    </source>
</evidence>
<dbReference type="InterPro" id="IPR052701">
    <property type="entry name" value="GAG_Ulvan_Degrading_Sulfatases"/>
</dbReference>
<dbReference type="GO" id="GO:0016250">
    <property type="term" value="F:N-sulfoglucosamine sulfohydrolase activity"/>
    <property type="evidence" value="ECO:0007669"/>
    <property type="project" value="UniProtKB-EC"/>
</dbReference>
<dbReference type="HOGENOM" id="CLU_006332_9_3_0"/>
<dbReference type="Proteomes" id="UP000006860">
    <property type="component" value="Chromosome"/>
</dbReference>
<dbReference type="CDD" id="cd16027">
    <property type="entry name" value="SGSH"/>
    <property type="match status" value="1"/>
</dbReference>
<keyword evidence="2" id="KW-0378">Hydrolase</keyword>
<organism evidence="2 3">
    <name type="scientific">Rubinisphaera brasiliensis (strain ATCC 49424 / DSM 5305 / JCM 21570 / IAM 15109 / NBRC 103401 / IFAM 1448)</name>
    <name type="common">Planctomyces brasiliensis</name>
    <dbReference type="NCBI Taxonomy" id="756272"/>
    <lineage>
        <taxon>Bacteria</taxon>
        <taxon>Pseudomonadati</taxon>
        <taxon>Planctomycetota</taxon>
        <taxon>Planctomycetia</taxon>
        <taxon>Planctomycetales</taxon>
        <taxon>Planctomycetaceae</taxon>
        <taxon>Rubinisphaera</taxon>
    </lineage>
</organism>
<protein>
    <submittedName>
        <fullName evidence="2">N-sulfoglucosamine sulfohydrolase</fullName>
        <ecNumber evidence="2">3.10.1.1</ecNumber>
    </submittedName>
</protein>
<gene>
    <name evidence="2" type="ordered locus">Plabr_3444</name>
</gene>